<sequence length="63" mass="7157">MSDINAKMALKQMRMEIAADYGMDYEYAFDIIENAHSNGALAHHFKKLEAKRNAFSSKTSQSE</sequence>
<name>A0A1G9LGP9_9FIRM</name>
<protein>
    <submittedName>
        <fullName evidence="1">Ribonuclease P/MRP protein subunit POP5</fullName>
    </submittedName>
</protein>
<gene>
    <name evidence="1" type="ORF">SAMN04515677_102538</name>
</gene>
<keyword evidence="2" id="KW-1185">Reference proteome</keyword>
<organism evidence="1 2">
    <name type="scientific">Romboutsia lituseburensis DSM 797</name>
    <dbReference type="NCBI Taxonomy" id="1121325"/>
    <lineage>
        <taxon>Bacteria</taxon>
        <taxon>Bacillati</taxon>
        <taxon>Bacillota</taxon>
        <taxon>Clostridia</taxon>
        <taxon>Peptostreptococcales</taxon>
        <taxon>Peptostreptococcaceae</taxon>
        <taxon>Romboutsia</taxon>
    </lineage>
</organism>
<reference evidence="1 2" key="1">
    <citation type="submission" date="2016-10" db="EMBL/GenBank/DDBJ databases">
        <authorList>
            <person name="de Groot N.N."/>
        </authorList>
    </citation>
    <scope>NUCLEOTIDE SEQUENCE [LARGE SCALE GENOMIC DNA]</scope>
    <source>
        <strain evidence="1 2">DSM 797</strain>
    </source>
</reference>
<dbReference type="EMBL" id="FNGW01000002">
    <property type="protein sequence ID" value="SDL61130.1"/>
    <property type="molecule type" value="Genomic_DNA"/>
</dbReference>
<dbReference type="RefSeq" id="WP_092724695.1">
    <property type="nucleotide sequence ID" value="NZ_FNGW01000002.1"/>
</dbReference>
<dbReference type="NCBIfam" id="NF041444">
    <property type="entry name" value="SASP_CD1290"/>
    <property type="match status" value="1"/>
</dbReference>
<dbReference type="AlphaFoldDB" id="A0A1G9LGP9"/>
<dbReference type="Proteomes" id="UP000199068">
    <property type="component" value="Unassembled WGS sequence"/>
</dbReference>
<accession>A0A1G9LGP9</accession>
<dbReference type="InterPro" id="IPR048175">
    <property type="entry name" value="CD1290-like"/>
</dbReference>
<proteinExistence type="predicted"/>
<evidence type="ECO:0000313" key="2">
    <source>
        <dbReference type="Proteomes" id="UP000199068"/>
    </source>
</evidence>
<dbReference type="STRING" id="1121325.SAMN04515677_102538"/>
<evidence type="ECO:0000313" key="1">
    <source>
        <dbReference type="EMBL" id="SDL61130.1"/>
    </source>
</evidence>